<feature type="region of interest" description="Disordered" evidence="1">
    <location>
        <begin position="146"/>
        <end position="171"/>
    </location>
</feature>
<evidence type="ECO:0000256" key="1">
    <source>
        <dbReference type="SAM" id="MobiDB-lite"/>
    </source>
</evidence>
<feature type="compositionally biased region" description="Polar residues" evidence="1">
    <location>
        <begin position="157"/>
        <end position="167"/>
    </location>
</feature>
<name>A0A6I9R8W2_ELAGV</name>
<dbReference type="RefSeq" id="XP_010919444.2">
    <property type="nucleotide sequence ID" value="XM_010921142.3"/>
</dbReference>
<dbReference type="PANTHER" id="PTHR35274:SF2">
    <property type="entry name" value="E6-LIKE PROTEIN"/>
    <property type="match status" value="1"/>
</dbReference>
<dbReference type="OrthoDB" id="749662at2759"/>
<organism evidence="2 3">
    <name type="scientific">Elaeis guineensis var. tenera</name>
    <name type="common">Oil palm</name>
    <dbReference type="NCBI Taxonomy" id="51953"/>
    <lineage>
        <taxon>Eukaryota</taxon>
        <taxon>Viridiplantae</taxon>
        <taxon>Streptophyta</taxon>
        <taxon>Embryophyta</taxon>
        <taxon>Tracheophyta</taxon>
        <taxon>Spermatophyta</taxon>
        <taxon>Magnoliopsida</taxon>
        <taxon>Liliopsida</taxon>
        <taxon>Arecaceae</taxon>
        <taxon>Arecoideae</taxon>
        <taxon>Cocoseae</taxon>
        <taxon>Elaeidinae</taxon>
        <taxon>Elaeis</taxon>
    </lineage>
</organism>
<reference evidence="3" key="1">
    <citation type="submission" date="2025-08" db="UniProtKB">
        <authorList>
            <consortium name="RefSeq"/>
        </authorList>
    </citation>
    <scope>IDENTIFICATION</scope>
</reference>
<proteinExistence type="predicted"/>
<evidence type="ECO:0000313" key="3">
    <source>
        <dbReference type="RefSeq" id="XP_010919444.2"/>
    </source>
</evidence>
<dbReference type="InterPro" id="IPR040290">
    <property type="entry name" value="Prot_E6-like"/>
</dbReference>
<dbReference type="Proteomes" id="UP000504607">
    <property type="component" value="Chromosome 1"/>
</dbReference>
<dbReference type="InParanoid" id="A0A6I9R8W2"/>
<dbReference type="AlphaFoldDB" id="A0A6I9R8W2"/>
<keyword evidence="2" id="KW-1185">Reference proteome</keyword>
<sequence>MLEMEPVGSSPAIYVRVGSDPLPYASPRQPSLSLAFMASSLVNKLSLAFLLFVASSSLGVHARASQFFMKTTRPEDPNEAPTIPPVVQGLMSGSGHGLYGHGQEQFAPTTTTNYNNNNYYNNNARPNANTFPSSFPDAELTRESYDNNGGDSHDNHFNNANNSPSKFSNEELDSRSYETKEYNNYVGSKQYGMSDTRFLENGRYFYDVNAETNWKYGRYPTRGNPQAGARAGNYGNGVYGNGNAYEYNNAMEYQNNQMNQESREEYVP</sequence>
<gene>
    <name evidence="3" type="primary">LOC105043571</name>
</gene>
<dbReference type="KEGG" id="egu:105043571"/>
<feature type="compositionally biased region" description="Basic and acidic residues" evidence="1">
    <location>
        <begin position="146"/>
        <end position="156"/>
    </location>
</feature>
<accession>A0A6I9R8W2</accession>
<evidence type="ECO:0000313" key="2">
    <source>
        <dbReference type="Proteomes" id="UP000504607"/>
    </source>
</evidence>
<protein>
    <submittedName>
        <fullName evidence="3">Protein E6-like</fullName>
    </submittedName>
</protein>
<dbReference type="GeneID" id="105043571"/>
<dbReference type="PANTHER" id="PTHR35274">
    <property type="entry name" value="E6-LIKE PROTEIN"/>
    <property type="match status" value="1"/>
</dbReference>